<evidence type="ECO:0000256" key="1">
    <source>
        <dbReference type="SAM" id="SignalP"/>
    </source>
</evidence>
<dbReference type="RefSeq" id="WP_091511409.1">
    <property type="nucleotide sequence ID" value="NZ_FOLE01000005.1"/>
</dbReference>
<name>A0A1I1IN22_9BACT</name>
<reference evidence="2 3" key="1">
    <citation type="submission" date="2016-10" db="EMBL/GenBank/DDBJ databases">
        <authorList>
            <person name="de Groot N.N."/>
        </authorList>
    </citation>
    <scope>NUCLEOTIDE SEQUENCE [LARGE SCALE GENOMIC DNA]</scope>
    <source>
        <strain evidence="2 3">DSM 6793</strain>
    </source>
</reference>
<dbReference type="Pfam" id="PF09697">
    <property type="entry name" value="Porph_ging"/>
    <property type="match status" value="1"/>
</dbReference>
<dbReference type="InterPro" id="IPR005901">
    <property type="entry name" value="GLPGLI"/>
</dbReference>
<gene>
    <name evidence="2" type="ORF">SAMN05421780_10530</name>
</gene>
<feature type="signal peptide" evidence="1">
    <location>
        <begin position="1"/>
        <end position="19"/>
    </location>
</feature>
<protein>
    <submittedName>
        <fullName evidence="2">GLPGLI family protein</fullName>
    </submittedName>
</protein>
<dbReference type="OrthoDB" id="1440774at2"/>
<feature type="chain" id="PRO_5011486771" evidence="1">
    <location>
        <begin position="20"/>
        <end position="247"/>
    </location>
</feature>
<dbReference type="AlphaFoldDB" id="A0A1I1IN22"/>
<evidence type="ECO:0000313" key="3">
    <source>
        <dbReference type="Proteomes" id="UP000199514"/>
    </source>
</evidence>
<organism evidence="2 3">
    <name type="scientific">Flexibacter flexilis DSM 6793</name>
    <dbReference type="NCBI Taxonomy" id="927664"/>
    <lineage>
        <taxon>Bacteria</taxon>
        <taxon>Pseudomonadati</taxon>
        <taxon>Bacteroidota</taxon>
        <taxon>Cytophagia</taxon>
        <taxon>Cytophagales</taxon>
        <taxon>Flexibacteraceae</taxon>
        <taxon>Flexibacter</taxon>
    </lineage>
</organism>
<dbReference type="EMBL" id="FOLE01000005">
    <property type="protein sequence ID" value="SFC37634.1"/>
    <property type="molecule type" value="Genomic_DNA"/>
</dbReference>
<dbReference type="Proteomes" id="UP000199514">
    <property type="component" value="Unassembled WGS sequence"/>
</dbReference>
<proteinExistence type="predicted"/>
<keyword evidence="3" id="KW-1185">Reference proteome</keyword>
<evidence type="ECO:0000313" key="2">
    <source>
        <dbReference type="EMBL" id="SFC37634.1"/>
    </source>
</evidence>
<keyword evidence="1" id="KW-0732">Signal</keyword>
<sequence>MKKILLLLAVSFMAATAYAQQEGVVHFTRTTYWTKLNSQLTFLSKQEKERQAYMWGNRDDWKEYTVLYFNDHASKYTHSDEKSAEDMGYDWRKEQFVVTRDFEKNTLTDLVEIASKKYVVQDTLSPQKWKVLNDLKEVAGHICMKAFKEDTVKKQKIVAWFAQDIPVSVGPERSYGLPGMILELDLNDGTVVITASRIETKKLTNELDLPKKRKGTVLTEAGYQQTLSKFIKEKIKEERNPYWMVRY</sequence>
<dbReference type="STRING" id="927664.SAMN05421780_10530"/>
<dbReference type="NCBIfam" id="TIGR01200">
    <property type="entry name" value="GLPGLI"/>
    <property type="match status" value="1"/>
</dbReference>
<accession>A0A1I1IN22</accession>